<feature type="compositionally biased region" description="Polar residues" evidence="1">
    <location>
        <begin position="569"/>
        <end position="581"/>
    </location>
</feature>
<feature type="region of interest" description="Disordered" evidence="1">
    <location>
        <begin position="786"/>
        <end position="855"/>
    </location>
</feature>
<feature type="compositionally biased region" description="Acidic residues" evidence="1">
    <location>
        <begin position="517"/>
        <end position="538"/>
    </location>
</feature>
<feature type="compositionally biased region" description="Low complexity" evidence="1">
    <location>
        <begin position="948"/>
        <end position="961"/>
    </location>
</feature>
<feature type="region of interest" description="Disordered" evidence="1">
    <location>
        <begin position="663"/>
        <end position="687"/>
    </location>
</feature>
<feature type="compositionally biased region" description="Polar residues" evidence="1">
    <location>
        <begin position="620"/>
        <end position="632"/>
    </location>
</feature>
<feature type="compositionally biased region" description="Basic and acidic residues" evidence="1">
    <location>
        <begin position="790"/>
        <end position="804"/>
    </location>
</feature>
<protein>
    <recommendedName>
        <fullName evidence="4">AGC-kinase C-terminal domain-containing protein</fullName>
    </recommendedName>
</protein>
<feature type="compositionally biased region" description="Low complexity" evidence="1">
    <location>
        <begin position="806"/>
        <end position="820"/>
    </location>
</feature>
<comment type="caution">
    <text evidence="2">The sequence shown here is derived from an EMBL/GenBank/DDBJ whole genome shotgun (WGS) entry which is preliminary data.</text>
</comment>
<feature type="compositionally biased region" description="Low complexity" evidence="1">
    <location>
        <begin position="79"/>
        <end position="92"/>
    </location>
</feature>
<name>A0A9P4Z0I9_9HYPO</name>
<evidence type="ECO:0000256" key="1">
    <source>
        <dbReference type="SAM" id="MobiDB-lite"/>
    </source>
</evidence>
<feature type="compositionally biased region" description="Low complexity" evidence="1">
    <location>
        <begin position="330"/>
        <end position="348"/>
    </location>
</feature>
<feature type="region of interest" description="Disordered" evidence="1">
    <location>
        <begin position="563"/>
        <end position="644"/>
    </location>
</feature>
<feature type="compositionally biased region" description="Polar residues" evidence="1">
    <location>
        <begin position="43"/>
        <end position="68"/>
    </location>
</feature>
<accession>A0A9P4Z0I9</accession>
<feature type="compositionally biased region" description="Polar residues" evidence="1">
    <location>
        <begin position="1119"/>
        <end position="1132"/>
    </location>
</feature>
<feature type="region of interest" description="Disordered" evidence="1">
    <location>
        <begin position="313"/>
        <end position="386"/>
    </location>
</feature>
<feature type="compositionally biased region" description="Low complexity" evidence="1">
    <location>
        <begin position="1089"/>
        <end position="1113"/>
    </location>
</feature>
<sequence>PHTFDTTAPPTTSSLLPGDGHPPSSGISSLPPTLSPIARVSLPESQCVVTDRTNTRTSVESRPSNAVSMSAPADNWSYQKHQQQQPTLQQQQRPSPLSFRSMDSGFIGGVALQKYRQAHASPAQQHDADGPSGAESTSSSQRHCHRERPIPAPINTSIPTTQQLLQHSERKPAVSSFVTPTDLNSPPSSGSVPASRRHASARMVSEPAALPTKSSSQTEPQKTRKGLPFLKNPMSTLLMRRKASQNVPDMTPLPLSVEKEEPVYDPRIRGTRVHDFSAPRRREAKAAGMPVSPQIVTTPYAAASASASVFESEASPHLGSDPSEVTLGRSSSTVATKSPPSTATSSESQDALVSPAVAPPAHSGTRANSRSYQQPQQQPQHQQEDAYSMSTTLPYRNVSVSTVSTAATPSRMGSSATPMRSRNVSDVSMMSGISGLPKHMKSTSSRFSFDMIGAAKQEKAMEERHRQHQAEKGGREEPVVNNARDSRFDDFDEDSFDYDAMMDDDGLEERIPGVNADYDDYDDGFFPEEEVDDPDNDQENFAGFSFQRSEGNLRGLASKTLDDEVGSGSFKSKSTARQSQLQESPLPPVPEKPAAQPQQEQQMPKLAPAGLGIEGMNVQELATQQAPSASTDSDNKKQPGQVDDLYYDDGVVGFEGEFAEDLARPPSWDATPFDESIFDNNDTDQYGRPIAGAFAQAQSERQATLRGSIKRESDLTSRFSEQSEVTRSTAHTSLSTGTTLDKGAVKKGGVPEVFQDMENAPLPDQNPMVAYQAALAAAARKAAATGKFQRGGEDPSAAEHHDGADGDNNNNEDNNRYNVDGGDDGSHDDYDKSAWKPDEYEADKDDYEFGGGFENMDDFELDDDAIIAEANASALANDPNLTPITERSEYSNRNSVMSMTAFPGGPTGGFGTPIQSPGLAQLALMSDTNEEMSLSSLMRLRSKAWGGSQASASQVSSQAGSPKSERGDTPHSPWAVTAPHSPWAVSTAAAAAAAAAASMHGRKGSCLNFDLEGGGADSLPSPTLIKTMSAPGGGVDPDHQSTLPSPSMLARRSASEAHRRSVSSGFCGTPADEMHSPSHGRGGHHHHSPVSPVASTAGSDAAVAAAAAASRRSGLGHSLSHQSRSSADSVSYSIEEEESGETRWILERRRVVEAGHVEMEREVVEGGRI</sequence>
<dbReference type="AlphaFoldDB" id="A0A9P4Z0I9"/>
<reference evidence="2" key="1">
    <citation type="submission" date="2020-03" db="EMBL/GenBank/DDBJ databases">
        <title>Site-based positive gene gene selection in Geosmithia morbida across the United States reveals a broad range of putative effectors and factors for local host and environmental adapation.</title>
        <authorList>
            <person name="Onufrak A."/>
            <person name="Murdoch R.W."/>
            <person name="Gazis R."/>
            <person name="Huff M."/>
            <person name="Staton M."/>
            <person name="Klingeman W."/>
            <person name="Hadziabdic D."/>
        </authorList>
    </citation>
    <scope>NUCLEOTIDE SEQUENCE</scope>
    <source>
        <strain evidence="2">1262</strain>
    </source>
</reference>
<dbReference type="EMBL" id="JAANYQ010000002">
    <property type="protein sequence ID" value="KAF4125922.1"/>
    <property type="molecule type" value="Genomic_DNA"/>
</dbReference>
<feature type="compositionally biased region" description="Basic and acidic residues" evidence="1">
    <location>
        <begin position="465"/>
        <end position="489"/>
    </location>
</feature>
<feature type="compositionally biased region" description="Polar residues" evidence="1">
    <location>
        <begin position="716"/>
        <end position="739"/>
    </location>
</feature>
<feature type="non-terminal residue" evidence="2">
    <location>
        <position position="1"/>
    </location>
</feature>
<evidence type="ECO:0000313" key="3">
    <source>
        <dbReference type="Proteomes" id="UP000749293"/>
    </source>
</evidence>
<proteinExistence type="predicted"/>
<feature type="region of interest" description="Disordered" evidence="1">
    <location>
        <begin position="116"/>
        <end position="229"/>
    </location>
</feature>
<keyword evidence="3" id="KW-1185">Reference proteome</keyword>
<evidence type="ECO:0008006" key="4">
    <source>
        <dbReference type="Google" id="ProtNLM"/>
    </source>
</evidence>
<feature type="region of interest" description="Disordered" evidence="1">
    <location>
        <begin position="948"/>
        <end position="978"/>
    </location>
</feature>
<feature type="compositionally biased region" description="Low complexity" evidence="1">
    <location>
        <begin position="1"/>
        <end position="17"/>
    </location>
</feature>
<feature type="region of interest" description="Disordered" evidence="1">
    <location>
        <begin position="1020"/>
        <end position="1139"/>
    </location>
</feature>
<gene>
    <name evidence="2" type="ORF">GMORB2_1168</name>
</gene>
<organism evidence="2 3">
    <name type="scientific">Geosmithia morbida</name>
    <dbReference type="NCBI Taxonomy" id="1094350"/>
    <lineage>
        <taxon>Eukaryota</taxon>
        <taxon>Fungi</taxon>
        <taxon>Dikarya</taxon>
        <taxon>Ascomycota</taxon>
        <taxon>Pezizomycotina</taxon>
        <taxon>Sordariomycetes</taxon>
        <taxon>Hypocreomycetidae</taxon>
        <taxon>Hypocreales</taxon>
        <taxon>Bionectriaceae</taxon>
        <taxon>Geosmithia</taxon>
    </lineage>
</organism>
<feature type="region of interest" description="Disordered" evidence="1">
    <location>
        <begin position="465"/>
        <end position="491"/>
    </location>
</feature>
<feature type="region of interest" description="Disordered" evidence="1">
    <location>
        <begin position="702"/>
        <end position="765"/>
    </location>
</feature>
<evidence type="ECO:0000313" key="2">
    <source>
        <dbReference type="EMBL" id="KAF4125922.1"/>
    </source>
</evidence>
<dbReference type="GeneID" id="55967398"/>
<feature type="compositionally biased region" description="Low complexity" evidence="1">
    <location>
        <begin position="592"/>
        <end position="607"/>
    </location>
</feature>
<feature type="compositionally biased region" description="Polar residues" evidence="1">
    <location>
        <begin position="154"/>
        <end position="166"/>
    </location>
</feature>
<feature type="region of interest" description="Disordered" evidence="1">
    <location>
        <begin position="1"/>
        <end position="103"/>
    </location>
</feature>
<dbReference type="Proteomes" id="UP000749293">
    <property type="component" value="Unassembled WGS sequence"/>
</dbReference>
<feature type="compositionally biased region" description="Basic and acidic residues" evidence="1">
    <location>
        <begin position="824"/>
        <end position="839"/>
    </location>
</feature>
<dbReference type="RefSeq" id="XP_035324574.1">
    <property type="nucleotide sequence ID" value="XM_035463150.1"/>
</dbReference>
<dbReference type="OrthoDB" id="5408302at2759"/>
<feature type="compositionally biased region" description="Polar residues" evidence="1">
    <location>
        <begin position="411"/>
        <end position="421"/>
    </location>
</feature>
<feature type="region of interest" description="Disordered" evidence="1">
    <location>
        <begin position="509"/>
        <end position="541"/>
    </location>
</feature>
<feature type="compositionally biased region" description="Polar residues" evidence="1">
    <location>
        <begin position="176"/>
        <end position="192"/>
    </location>
</feature>
<feature type="region of interest" description="Disordered" evidence="1">
    <location>
        <begin position="402"/>
        <end position="421"/>
    </location>
</feature>